<comment type="cofactor">
    <cofactor evidence="1 6">
        <name>(R)-lipoate</name>
        <dbReference type="ChEBI" id="CHEBI:83088"/>
    </cofactor>
</comment>
<dbReference type="RefSeq" id="WP_100415633.1">
    <property type="nucleotide sequence ID" value="NZ_PGEZ01000005.1"/>
</dbReference>
<feature type="region of interest" description="Disordered" evidence="7">
    <location>
        <begin position="264"/>
        <end position="299"/>
    </location>
</feature>
<dbReference type="OrthoDB" id="9805770at2"/>
<name>A0A2M9AQ54_9ACTN</name>
<evidence type="ECO:0000256" key="6">
    <source>
        <dbReference type="RuleBase" id="RU003423"/>
    </source>
</evidence>
<dbReference type="CDD" id="cd06849">
    <property type="entry name" value="lipoyl_domain"/>
    <property type="match status" value="1"/>
</dbReference>
<dbReference type="Proteomes" id="UP000230842">
    <property type="component" value="Unassembled WGS sequence"/>
</dbReference>
<dbReference type="EMBL" id="PGEZ01000005">
    <property type="protein sequence ID" value="PJJ47837.1"/>
    <property type="molecule type" value="Genomic_DNA"/>
</dbReference>
<dbReference type="Pfam" id="PF00364">
    <property type="entry name" value="Biotin_lipoyl"/>
    <property type="match status" value="1"/>
</dbReference>
<keyword evidence="11" id="KW-1185">Reference proteome</keyword>
<reference evidence="10 11" key="1">
    <citation type="submission" date="2017-11" db="EMBL/GenBank/DDBJ databases">
        <title>Genomic Encyclopedia of Archaeal and Bacterial Type Strains, Phase II (KMG-II): From Individual Species to Whole Genera.</title>
        <authorList>
            <person name="Goeker M."/>
        </authorList>
    </citation>
    <scope>NUCLEOTIDE SEQUENCE [LARGE SCALE GENOMIC DNA]</scope>
    <source>
        <strain evidence="10 11">DSM 27763</strain>
    </source>
</reference>
<feature type="compositionally biased region" description="Low complexity" evidence="7">
    <location>
        <begin position="154"/>
        <end position="169"/>
    </location>
</feature>
<dbReference type="InterPro" id="IPR004167">
    <property type="entry name" value="PSBD"/>
</dbReference>
<proteinExistence type="inferred from homology"/>
<dbReference type="GO" id="GO:0016407">
    <property type="term" value="F:acetyltransferase activity"/>
    <property type="evidence" value="ECO:0007669"/>
    <property type="project" value="TreeGrafter"/>
</dbReference>
<dbReference type="Gene3D" id="3.30.559.10">
    <property type="entry name" value="Chloramphenicol acetyltransferase-like domain"/>
    <property type="match status" value="1"/>
</dbReference>
<comment type="similarity">
    <text evidence="2 6">Belongs to the 2-oxoacid dehydrogenase family.</text>
</comment>
<dbReference type="PROSITE" id="PS51826">
    <property type="entry name" value="PSBD"/>
    <property type="match status" value="1"/>
</dbReference>
<accession>A0A2M9AQ54</accession>
<dbReference type="EC" id="2.3.1.-" evidence="6"/>
<feature type="domain" description="Lipoyl-binding" evidence="8">
    <location>
        <begin position="3"/>
        <end position="78"/>
    </location>
</feature>
<feature type="compositionally biased region" description="Basic and acidic residues" evidence="7">
    <location>
        <begin position="112"/>
        <end position="127"/>
    </location>
</feature>
<dbReference type="SUPFAM" id="SSF52777">
    <property type="entry name" value="CoA-dependent acyltransferases"/>
    <property type="match status" value="1"/>
</dbReference>
<evidence type="ECO:0000256" key="2">
    <source>
        <dbReference type="ARBA" id="ARBA00007317"/>
    </source>
</evidence>
<dbReference type="PROSITE" id="PS50968">
    <property type="entry name" value="BIOTINYL_LIPOYL"/>
    <property type="match status" value="1"/>
</dbReference>
<feature type="domain" description="Peripheral subunit-binding (PSBD)" evidence="9">
    <location>
        <begin position="224"/>
        <end position="261"/>
    </location>
</feature>
<evidence type="ECO:0000256" key="3">
    <source>
        <dbReference type="ARBA" id="ARBA00022679"/>
    </source>
</evidence>
<feature type="compositionally biased region" description="Low complexity" evidence="7">
    <location>
        <begin position="94"/>
        <end position="111"/>
    </location>
</feature>
<sequence length="529" mass="54663">MAVNEYRMPDPGEGLTEAEIISWRVAVGDEIKVNDIIVEVETAKSLVELPSPYGGVVRDLLVAEGDTVAVGTPIIAVADPSDESDAQVGPADRAAGQAAVQQTVTPQAQEATAHEPATHEPATHESAEGAPNKTLVGYGPREQSTTRRRRRSHAGASNGAVAPAPAAGTPSPPVEARAGASSPPVEARAGASSPPVEARAGASSPPVEARAERAIETPSTIRTLAKPPVRKLAMLLGVDLRDVPPSGSNGIVTREDVEAYADRTGAVPPDGAESAAAATAASGAAPAAQTAPTPATDDRITRVPVKGVRKATAEAMVSSAFTAPHVTEWLTVDVSATMDLVESMKSDPSLADVKVSPLLLIARAVCLALRRTPSMNASFDAERSEIVLKHDVHLGIATASDRGLLVPVVRDADRLSMPELAQGIGEKITAARDGRIPPEDLAGGTFSITNVGVFGVDAGTPILVPGQTGILAVGQIARRPWVLGDEVVPRWVTTLAVSFDHRVVDGADGSRFLADVGRLLTDPARALTF</sequence>
<dbReference type="FunFam" id="3.30.559.10:FF:000007">
    <property type="entry name" value="Dihydrolipoamide acetyltransferase component of pyruvate dehydrogenase complex"/>
    <property type="match status" value="1"/>
</dbReference>
<evidence type="ECO:0000313" key="11">
    <source>
        <dbReference type="Proteomes" id="UP000230842"/>
    </source>
</evidence>
<dbReference type="GO" id="GO:0031405">
    <property type="term" value="F:lipoic acid binding"/>
    <property type="evidence" value="ECO:0007669"/>
    <property type="project" value="TreeGrafter"/>
</dbReference>
<evidence type="ECO:0000256" key="4">
    <source>
        <dbReference type="ARBA" id="ARBA00022823"/>
    </source>
</evidence>
<feature type="compositionally biased region" description="Low complexity" evidence="7">
    <location>
        <begin position="266"/>
        <end position="295"/>
    </location>
</feature>
<dbReference type="InterPro" id="IPR011053">
    <property type="entry name" value="Single_hybrid_motif"/>
</dbReference>
<organism evidence="10 11">
    <name type="scientific">Mumia flava</name>
    <dbReference type="NCBI Taxonomy" id="1348852"/>
    <lineage>
        <taxon>Bacteria</taxon>
        <taxon>Bacillati</taxon>
        <taxon>Actinomycetota</taxon>
        <taxon>Actinomycetes</taxon>
        <taxon>Propionibacteriales</taxon>
        <taxon>Nocardioidaceae</taxon>
        <taxon>Mumia</taxon>
    </lineage>
</organism>
<evidence type="ECO:0000259" key="9">
    <source>
        <dbReference type="PROSITE" id="PS51826"/>
    </source>
</evidence>
<dbReference type="InterPro" id="IPR050743">
    <property type="entry name" value="2-oxoacid_DH_E2_comp"/>
</dbReference>
<keyword evidence="10" id="KW-0670">Pyruvate</keyword>
<dbReference type="Gene3D" id="4.10.320.10">
    <property type="entry name" value="E3-binding domain"/>
    <property type="match status" value="1"/>
</dbReference>
<dbReference type="Pfam" id="PF02817">
    <property type="entry name" value="E3_binding"/>
    <property type="match status" value="1"/>
</dbReference>
<dbReference type="InterPro" id="IPR036625">
    <property type="entry name" value="E3-bd_dom_sf"/>
</dbReference>
<dbReference type="AlphaFoldDB" id="A0A2M9AQ54"/>
<dbReference type="GO" id="GO:0005737">
    <property type="term" value="C:cytoplasm"/>
    <property type="evidence" value="ECO:0007669"/>
    <property type="project" value="TreeGrafter"/>
</dbReference>
<protein>
    <recommendedName>
        <fullName evidence="6">Dihydrolipoamide acetyltransferase component of pyruvate dehydrogenase complex</fullName>
        <ecNumber evidence="6">2.3.1.-</ecNumber>
    </recommendedName>
</protein>
<dbReference type="SUPFAM" id="SSF47005">
    <property type="entry name" value="Peripheral subunit-binding domain of 2-oxo acid dehydrogenase complex"/>
    <property type="match status" value="1"/>
</dbReference>
<gene>
    <name evidence="10" type="ORF">CLV56_4096</name>
</gene>
<evidence type="ECO:0000259" key="8">
    <source>
        <dbReference type="PROSITE" id="PS50968"/>
    </source>
</evidence>
<evidence type="ECO:0000256" key="7">
    <source>
        <dbReference type="SAM" id="MobiDB-lite"/>
    </source>
</evidence>
<evidence type="ECO:0000256" key="1">
    <source>
        <dbReference type="ARBA" id="ARBA00001938"/>
    </source>
</evidence>
<evidence type="ECO:0000313" key="10">
    <source>
        <dbReference type="EMBL" id="PJJ47837.1"/>
    </source>
</evidence>
<dbReference type="InterPro" id="IPR001078">
    <property type="entry name" value="2-oxoacid_DH_actylTfrase"/>
</dbReference>
<keyword evidence="4 6" id="KW-0450">Lipoyl</keyword>
<dbReference type="InterPro" id="IPR023213">
    <property type="entry name" value="CAT-like_dom_sf"/>
</dbReference>
<dbReference type="PANTHER" id="PTHR43178:SF5">
    <property type="entry name" value="LIPOAMIDE ACYLTRANSFERASE COMPONENT OF BRANCHED-CHAIN ALPHA-KETO ACID DEHYDROGENASE COMPLEX, MITOCHONDRIAL"/>
    <property type="match status" value="1"/>
</dbReference>
<dbReference type="InterPro" id="IPR000089">
    <property type="entry name" value="Biotin_lipoyl"/>
</dbReference>
<dbReference type="Pfam" id="PF00198">
    <property type="entry name" value="2-oxoacid_dh"/>
    <property type="match status" value="1"/>
</dbReference>
<keyword evidence="3 6" id="KW-0808">Transferase</keyword>
<comment type="caution">
    <text evidence="10">The sequence shown here is derived from an EMBL/GenBank/DDBJ whole genome shotgun (WGS) entry which is preliminary data.</text>
</comment>
<dbReference type="Gene3D" id="2.40.50.100">
    <property type="match status" value="1"/>
</dbReference>
<evidence type="ECO:0000256" key="5">
    <source>
        <dbReference type="ARBA" id="ARBA00023315"/>
    </source>
</evidence>
<feature type="region of interest" description="Disordered" evidence="7">
    <location>
        <begin position="81"/>
        <end position="222"/>
    </location>
</feature>
<dbReference type="SUPFAM" id="SSF51230">
    <property type="entry name" value="Single hybrid motif"/>
    <property type="match status" value="1"/>
</dbReference>
<keyword evidence="5 6" id="KW-0012">Acyltransferase</keyword>
<dbReference type="PANTHER" id="PTHR43178">
    <property type="entry name" value="DIHYDROLIPOAMIDE ACETYLTRANSFERASE COMPONENT OF PYRUVATE DEHYDROGENASE COMPLEX"/>
    <property type="match status" value="1"/>
</dbReference>